<evidence type="ECO:0000313" key="3">
    <source>
        <dbReference type="WBParaSite" id="MhA1_Contig460.frz3.gene4"/>
    </source>
</evidence>
<evidence type="ECO:0000256" key="1">
    <source>
        <dbReference type="SAM" id="MobiDB-lite"/>
    </source>
</evidence>
<feature type="region of interest" description="Disordered" evidence="1">
    <location>
        <begin position="124"/>
        <end position="157"/>
    </location>
</feature>
<dbReference type="Proteomes" id="UP000095281">
    <property type="component" value="Unplaced"/>
</dbReference>
<reference evidence="3" key="1">
    <citation type="submission" date="2016-11" db="UniProtKB">
        <authorList>
            <consortium name="WormBaseParasite"/>
        </authorList>
    </citation>
    <scope>IDENTIFICATION</scope>
</reference>
<dbReference type="WBParaSite" id="MhA1_Contig460.frz3.gene4">
    <property type="protein sequence ID" value="MhA1_Contig460.frz3.gene4"/>
    <property type="gene ID" value="MhA1_Contig460.frz3.gene4"/>
</dbReference>
<dbReference type="AlphaFoldDB" id="A0A1I8BR30"/>
<accession>A0A1I8BR30</accession>
<protein>
    <submittedName>
        <fullName evidence="3">Uncharacterized protein</fullName>
    </submittedName>
</protein>
<evidence type="ECO:0000313" key="2">
    <source>
        <dbReference type="Proteomes" id="UP000095281"/>
    </source>
</evidence>
<keyword evidence="2" id="KW-1185">Reference proteome</keyword>
<organism evidence="2 3">
    <name type="scientific">Meloidogyne hapla</name>
    <name type="common">Root-knot nematode worm</name>
    <dbReference type="NCBI Taxonomy" id="6305"/>
    <lineage>
        <taxon>Eukaryota</taxon>
        <taxon>Metazoa</taxon>
        <taxon>Ecdysozoa</taxon>
        <taxon>Nematoda</taxon>
        <taxon>Chromadorea</taxon>
        <taxon>Rhabditida</taxon>
        <taxon>Tylenchina</taxon>
        <taxon>Tylenchomorpha</taxon>
        <taxon>Tylenchoidea</taxon>
        <taxon>Meloidogynidae</taxon>
        <taxon>Meloidogyninae</taxon>
        <taxon>Meloidogyne</taxon>
    </lineage>
</organism>
<sequence length="225" mass="24702">MIVYDDGLENDYSIAGYRQQNKPTTYTDPDAPLSRVRVNAEQVELPRPISPPAQITTTQPIAIVDAVISSSSGLATPHVTTTSLQMVNSPLLPSFVKKAEHENENPFRPDEQLYHEVDPIVDLYRQKPFPPSPSHGSPVPSHQQMHSSQPSSNQRSLIRVSKVANGDTEGGCVSSFMETSQECSTHYNDQLLIDTSVSADDLGPPGHAEVVRLPEKKKRSCCSLQ</sequence>
<name>A0A1I8BR30_MELHA</name>
<dbReference type="OMA" id="PTKQQHF"/>
<proteinExistence type="predicted"/>
<feature type="compositionally biased region" description="Low complexity" evidence="1">
    <location>
        <begin position="134"/>
        <end position="152"/>
    </location>
</feature>